<keyword evidence="12" id="KW-0472">Membrane</keyword>
<reference evidence="20" key="3">
    <citation type="submission" date="2020-06" db="EMBL/GenBank/DDBJ databases">
        <title>Helianthus annuus Genome sequencing and assembly Release 2.</title>
        <authorList>
            <person name="Gouzy J."/>
            <person name="Langlade N."/>
            <person name="Munos S."/>
        </authorList>
    </citation>
    <scope>NUCLEOTIDE SEQUENCE</scope>
    <source>
        <tissue evidence="20">Leaves</tissue>
    </source>
</reference>
<dbReference type="Pfam" id="PF07714">
    <property type="entry name" value="PK_Tyr_Ser-Thr"/>
    <property type="match status" value="1"/>
</dbReference>
<dbReference type="FunFam" id="3.30.200.20:FF:000248">
    <property type="entry name" value="Serine/threonine-protein kinase PBS1"/>
    <property type="match status" value="1"/>
</dbReference>
<feature type="region of interest" description="Disordered" evidence="18">
    <location>
        <begin position="371"/>
        <end position="479"/>
    </location>
</feature>
<feature type="region of interest" description="Disordered" evidence="18">
    <location>
        <begin position="26"/>
        <end position="65"/>
    </location>
</feature>
<feature type="binding site" evidence="17">
    <location>
        <position position="116"/>
    </location>
    <ligand>
        <name>ATP</name>
        <dbReference type="ChEBI" id="CHEBI:30616"/>
    </ligand>
</feature>
<dbReference type="EMBL" id="CM007906">
    <property type="protein sequence ID" value="OTF85357.1"/>
    <property type="molecule type" value="Genomic_DNA"/>
</dbReference>
<dbReference type="InterPro" id="IPR001245">
    <property type="entry name" value="Ser-Thr/Tyr_kinase_cat_dom"/>
</dbReference>
<dbReference type="Gramene" id="mRNA:HanXRQr2_Chr17g0786061">
    <property type="protein sequence ID" value="mRNA:HanXRQr2_Chr17g0786061"/>
    <property type="gene ID" value="HanXRQr2_Chr17g0786061"/>
</dbReference>
<evidence type="ECO:0000259" key="19">
    <source>
        <dbReference type="PROSITE" id="PS50011"/>
    </source>
</evidence>
<keyword evidence="9" id="KW-0418">Kinase</keyword>
<dbReference type="AlphaFoldDB" id="A0A251RM65"/>
<evidence type="ECO:0000313" key="22">
    <source>
        <dbReference type="Proteomes" id="UP000215914"/>
    </source>
</evidence>
<gene>
    <name evidence="21" type="ORF">HannXRQ_Chr17g0539081</name>
    <name evidence="20" type="ORF">HanXRQr2_Chr17g0786061</name>
</gene>
<dbReference type="FunFam" id="1.10.510.10:FF:000032">
    <property type="entry name" value="Serine/threonine-protein kinase PBS1"/>
    <property type="match status" value="1"/>
</dbReference>
<keyword evidence="5" id="KW-0723">Serine/threonine-protein kinase</keyword>
<feature type="compositionally biased region" description="Low complexity" evidence="18">
    <location>
        <begin position="41"/>
        <end position="50"/>
    </location>
</feature>
<evidence type="ECO:0000256" key="15">
    <source>
        <dbReference type="ARBA" id="ARBA00047899"/>
    </source>
</evidence>
<evidence type="ECO:0000256" key="16">
    <source>
        <dbReference type="ARBA" id="ARBA00048679"/>
    </source>
</evidence>
<evidence type="ECO:0000256" key="18">
    <source>
        <dbReference type="SAM" id="MobiDB-lite"/>
    </source>
</evidence>
<dbReference type="GO" id="GO:0005524">
    <property type="term" value="F:ATP binding"/>
    <property type="evidence" value="ECO:0007669"/>
    <property type="project" value="UniProtKB-UniRule"/>
</dbReference>
<dbReference type="GO" id="GO:0045088">
    <property type="term" value="P:regulation of innate immune response"/>
    <property type="evidence" value="ECO:0007669"/>
    <property type="project" value="UniProtKB-ARBA"/>
</dbReference>
<keyword evidence="13" id="KW-0564">Palmitate</keyword>
<keyword evidence="14" id="KW-0449">Lipoprotein</keyword>
<dbReference type="OMA" id="IDNTRGP"/>
<dbReference type="GO" id="GO:0004672">
    <property type="term" value="F:protein kinase activity"/>
    <property type="evidence" value="ECO:0000318"/>
    <property type="project" value="GO_Central"/>
</dbReference>
<evidence type="ECO:0000256" key="12">
    <source>
        <dbReference type="ARBA" id="ARBA00023136"/>
    </source>
</evidence>
<dbReference type="PANTHER" id="PTHR47985:SF4">
    <property type="entry name" value="SERINE_THREONINE-PROTEIN KINASE PBL27"/>
    <property type="match status" value="1"/>
</dbReference>
<dbReference type="SUPFAM" id="SSF56112">
    <property type="entry name" value="Protein kinase-like (PK-like)"/>
    <property type="match status" value="1"/>
</dbReference>
<dbReference type="InterPro" id="IPR008271">
    <property type="entry name" value="Ser/Thr_kinase_AS"/>
</dbReference>
<dbReference type="OrthoDB" id="4062651at2759"/>
<dbReference type="Gene3D" id="3.30.200.20">
    <property type="entry name" value="Phosphorylase Kinase, domain 1"/>
    <property type="match status" value="1"/>
</dbReference>
<dbReference type="GO" id="GO:0045087">
    <property type="term" value="P:innate immune response"/>
    <property type="evidence" value="ECO:0007669"/>
    <property type="project" value="UniProtKB-ARBA"/>
</dbReference>
<comment type="catalytic activity">
    <reaction evidence="15">
        <text>L-threonyl-[protein] + ATP = O-phospho-L-threonyl-[protein] + ADP + H(+)</text>
        <dbReference type="Rhea" id="RHEA:46608"/>
        <dbReference type="Rhea" id="RHEA-COMP:11060"/>
        <dbReference type="Rhea" id="RHEA-COMP:11605"/>
        <dbReference type="ChEBI" id="CHEBI:15378"/>
        <dbReference type="ChEBI" id="CHEBI:30013"/>
        <dbReference type="ChEBI" id="CHEBI:30616"/>
        <dbReference type="ChEBI" id="CHEBI:61977"/>
        <dbReference type="ChEBI" id="CHEBI:456216"/>
        <dbReference type="EC" id="2.7.11.1"/>
    </reaction>
</comment>
<evidence type="ECO:0000256" key="6">
    <source>
        <dbReference type="ARBA" id="ARBA00022553"/>
    </source>
</evidence>
<accession>A0A251RM65</accession>
<protein>
    <recommendedName>
        <fullName evidence="3">non-specific serine/threonine protein kinase</fullName>
        <ecNumber evidence="3">2.7.11.1</ecNumber>
    </recommendedName>
</protein>
<evidence type="ECO:0000256" key="3">
    <source>
        <dbReference type="ARBA" id="ARBA00012513"/>
    </source>
</evidence>
<dbReference type="FunCoup" id="A0A251RM65">
    <property type="interactions" value="2127"/>
</dbReference>
<evidence type="ECO:0000256" key="8">
    <source>
        <dbReference type="ARBA" id="ARBA00022741"/>
    </source>
</evidence>
<dbReference type="EC" id="2.7.11.1" evidence="3"/>
<dbReference type="PROSITE" id="PS50011">
    <property type="entry name" value="PROTEIN_KINASE_DOM"/>
    <property type="match status" value="1"/>
</dbReference>
<sequence length="511" mass="55760">MGGCFPCFGSSKKDGNGVKEVVKNDSVKEGSAAHQSHHVSRVSSGKSKSRVSLDPKKDQTVAKDGQPANIAAQTFTFRELAAATNNFRPESLLGEGGFGRVYKGRLESTGQVVAVKQLDRNGLQGNREFLVEVLMLSLLHHPNLVNLIGYCADGDQRLLVYEFMPLGSLEDHLHDLAPDKEPLDWNTRMKIAAGAAKGLEYLHDKANPPVIYRDLKSSNILLGEGYHPKLSDFGLAKLGPVGDKTHVSTRVMGTYGYCAPEYAMTGQLTLKSDVYSFGVVFLELITGRKAIDNTRAPGEHNLVAWARPLFKDRRKFPKMADPLLQGRYPVRGLYQALAVAAMCLQEQAATRPLIGDVVTALTYLASQPYDPEAARAERASRGSGSGTPRNRADRRNPSDGGLDSLEDSMREPRPHGSPSTYKNSPDYQRINTRSDVDGESSNAGGGSGRKWGLVDDADSQKNSPANTSRARNRDLDRERAVAEAKVWGENWRDRKRTNTMGGGSFDAATNV</sequence>
<evidence type="ECO:0000256" key="17">
    <source>
        <dbReference type="PROSITE-ProRule" id="PRU10141"/>
    </source>
</evidence>
<keyword evidence="22" id="KW-1185">Reference proteome</keyword>
<evidence type="ECO:0000313" key="20">
    <source>
        <dbReference type="EMBL" id="KAF5753972.1"/>
    </source>
</evidence>
<evidence type="ECO:0000256" key="2">
    <source>
        <dbReference type="ARBA" id="ARBA00008684"/>
    </source>
</evidence>
<feature type="compositionally biased region" description="Basic and acidic residues" evidence="18">
    <location>
        <begin position="51"/>
        <end position="61"/>
    </location>
</feature>
<comment type="similarity">
    <text evidence="2">Belongs to the protein kinase superfamily. Ser/Thr protein kinase family.</text>
</comment>
<evidence type="ECO:0000256" key="11">
    <source>
        <dbReference type="ARBA" id="ARBA00022840"/>
    </source>
</evidence>
<dbReference type="GO" id="GO:0005886">
    <property type="term" value="C:plasma membrane"/>
    <property type="evidence" value="ECO:0000318"/>
    <property type="project" value="GO_Central"/>
</dbReference>
<dbReference type="GO" id="GO:0031349">
    <property type="term" value="P:positive regulation of defense response"/>
    <property type="evidence" value="ECO:0007669"/>
    <property type="project" value="UniProtKB-ARBA"/>
</dbReference>
<dbReference type="Gene3D" id="1.10.510.10">
    <property type="entry name" value="Transferase(Phosphotransferase) domain 1"/>
    <property type="match status" value="1"/>
</dbReference>
<keyword evidence="8 17" id="KW-0547">Nucleotide-binding</keyword>
<dbReference type="CDD" id="cd14066">
    <property type="entry name" value="STKc_IRAK"/>
    <property type="match status" value="1"/>
</dbReference>
<dbReference type="InterPro" id="IPR011009">
    <property type="entry name" value="Kinase-like_dom_sf"/>
</dbReference>
<feature type="compositionally biased region" description="Polar residues" evidence="18">
    <location>
        <begin position="417"/>
        <end position="433"/>
    </location>
</feature>
<keyword evidence="7 20" id="KW-0808">Transferase</keyword>
<evidence type="ECO:0000256" key="1">
    <source>
        <dbReference type="ARBA" id="ARBA00004193"/>
    </source>
</evidence>
<organism evidence="21 22">
    <name type="scientific">Helianthus annuus</name>
    <name type="common">Common sunflower</name>
    <dbReference type="NCBI Taxonomy" id="4232"/>
    <lineage>
        <taxon>Eukaryota</taxon>
        <taxon>Viridiplantae</taxon>
        <taxon>Streptophyta</taxon>
        <taxon>Embryophyta</taxon>
        <taxon>Tracheophyta</taxon>
        <taxon>Spermatophyta</taxon>
        <taxon>Magnoliopsida</taxon>
        <taxon>eudicotyledons</taxon>
        <taxon>Gunneridae</taxon>
        <taxon>Pentapetalae</taxon>
        <taxon>asterids</taxon>
        <taxon>campanulids</taxon>
        <taxon>Asterales</taxon>
        <taxon>Asteraceae</taxon>
        <taxon>Asteroideae</taxon>
        <taxon>Heliantheae alliance</taxon>
        <taxon>Heliantheae</taxon>
        <taxon>Helianthus</taxon>
    </lineage>
</organism>
<evidence type="ECO:0000256" key="10">
    <source>
        <dbReference type="ARBA" id="ARBA00022821"/>
    </source>
</evidence>
<dbReference type="EMBL" id="MNCJ02000332">
    <property type="protein sequence ID" value="KAF5753972.1"/>
    <property type="molecule type" value="Genomic_DNA"/>
</dbReference>
<evidence type="ECO:0000313" key="21">
    <source>
        <dbReference type="EMBL" id="OTF85357.1"/>
    </source>
</evidence>
<evidence type="ECO:0000256" key="7">
    <source>
        <dbReference type="ARBA" id="ARBA00022679"/>
    </source>
</evidence>
<dbReference type="Proteomes" id="UP000215914">
    <property type="component" value="Chromosome 17"/>
</dbReference>
<evidence type="ECO:0000256" key="13">
    <source>
        <dbReference type="ARBA" id="ARBA00023139"/>
    </source>
</evidence>
<name>A0A251RM65_HELAN</name>
<reference evidence="20 22" key="1">
    <citation type="journal article" date="2017" name="Nature">
        <title>The sunflower genome provides insights into oil metabolism, flowering and Asterid evolution.</title>
        <authorList>
            <person name="Badouin H."/>
            <person name="Gouzy J."/>
            <person name="Grassa C.J."/>
            <person name="Murat F."/>
            <person name="Staton S.E."/>
            <person name="Cottret L."/>
            <person name="Lelandais-Briere C."/>
            <person name="Owens G.L."/>
            <person name="Carrere S."/>
            <person name="Mayjonade B."/>
            <person name="Legrand L."/>
            <person name="Gill N."/>
            <person name="Kane N.C."/>
            <person name="Bowers J.E."/>
            <person name="Hubner S."/>
            <person name="Bellec A."/>
            <person name="Berard A."/>
            <person name="Berges H."/>
            <person name="Blanchet N."/>
            <person name="Boniface M.C."/>
            <person name="Brunel D."/>
            <person name="Catrice O."/>
            <person name="Chaidir N."/>
            <person name="Claudel C."/>
            <person name="Donnadieu C."/>
            <person name="Faraut T."/>
            <person name="Fievet G."/>
            <person name="Helmstetter N."/>
            <person name="King M."/>
            <person name="Knapp S.J."/>
            <person name="Lai Z."/>
            <person name="Le Paslier M.C."/>
            <person name="Lippi Y."/>
            <person name="Lorenzon L."/>
            <person name="Mandel J.R."/>
            <person name="Marage G."/>
            <person name="Marchand G."/>
            <person name="Marquand E."/>
            <person name="Bret-Mestries E."/>
            <person name="Morien E."/>
            <person name="Nambeesan S."/>
            <person name="Nguyen T."/>
            <person name="Pegot-Espagnet P."/>
            <person name="Pouilly N."/>
            <person name="Raftis F."/>
            <person name="Sallet E."/>
            <person name="Schiex T."/>
            <person name="Thomas J."/>
            <person name="Vandecasteele C."/>
            <person name="Vares D."/>
            <person name="Vear F."/>
            <person name="Vautrin S."/>
            <person name="Crespi M."/>
            <person name="Mangin B."/>
            <person name="Burke J.M."/>
            <person name="Salse J."/>
            <person name="Munos S."/>
            <person name="Vincourt P."/>
            <person name="Rieseberg L.H."/>
            <person name="Langlade N.B."/>
        </authorList>
    </citation>
    <scope>NUCLEOTIDE SEQUENCE [LARGE SCALE GENOMIC DNA]</scope>
    <source>
        <strain evidence="22">cv. SF193</strain>
        <tissue evidence="20">Leaves</tissue>
    </source>
</reference>
<evidence type="ECO:0000256" key="14">
    <source>
        <dbReference type="ARBA" id="ARBA00023288"/>
    </source>
</evidence>
<dbReference type="GO" id="GO:0004674">
    <property type="term" value="F:protein serine/threonine kinase activity"/>
    <property type="evidence" value="ECO:0007669"/>
    <property type="project" value="UniProtKB-KW"/>
</dbReference>
<dbReference type="SMART" id="SM00220">
    <property type="entry name" value="S_TKc"/>
    <property type="match status" value="1"/>
</dbReference>
<keyword evidence="6" id="KW-0597">Phosphoprotein</keyword>
<evidence type="ECO:0000256" key="4">
    <source>
        <dbReference type="ARBA" id="ARBA00022475"/>
    </source>
</evidence>
<comment type="subcellular location">
    <subcellularLocation>
        <location evidence="1">Cell membrane</location>
        <topology evidence="1">Lipid-anchor</topology>
    </subcellularLocation>
</comment>
<dbReference type="InParanoid" id="A0A251RM65"/>
<dbReference type="PANTHER" id="PTHR47985">
    <property type="entry name" value="OS07G0668900 PROTEIN"/>
    <property type="match status" value="1"/>
</dbReference>
<dbReference type="PROSITE" id="PS00107">
    <property type="entry name" value="PROTEIN_KINASE_ATP"/>
    <property type="match status" value="1"/>
</dbReference>
<keyword evidence="10" id="KW-0611">Plant defense</keyword>
<evidence type="ECO:0000256" key="5">
    <source>
        <dbReference type="ARBA" id="ARBA00022527"/>
    </source>
</evidence>
<proteinExistence type="inferred from homology"/>
<feature type="domain" description="Protein kinase" evidence="19">
    <location>
        <begin position="87"/>
        <end position="364"/>
    </location>
</feature>
<dbReference type="PROSITE" id="PS00108">
    <property type="entry name" value="PROTEIN_KINASE_ST"/>
    <property type="match status" value="1"/>
</dbReference>
<dbReference type="InterPro" id="IPR000719">
    <property type="entry name" value="Prot_kinase_dom"/>
</dbReference>
<evidence type="ECO:0000256" key="9">
    <source>
        <dbReference type="ARBA" id="ARBA00022777"/>
    </source>
</evidence>
<reference evidence="21" key="2">
    <citation type="submission" date="2017-02" db="EMBL/GenBank/DDBJ databases">
        <title>Sunflower complete genome.</title>
        <authorList>
            <person name="Langlade N."/>
            <person name="Munos S."/>
        </authorList>
    </citation>
    <scope>NUCLEOTIDE SEQUENCE [LARGE SCALE GENOMIC DNA]</scope>
    <source>
        <tissue evidence="21">Leaves</tissue>
    </source>
</reference>
<keyword evidence="11 17" id="KW-0067">ATP-binding</keyword>
<dbReference type="InterPro" id="IPR017441">
    <property type="entry name" value="Protein_kinase_ATP_BS"/>
</dbReference>
<comment type="catalytic activity">
    <reaction evidence="16">
        <text>L-seryl-[protein] + ATP = O-phospho-L-seryl-[protein] + ADP + H(+)</text>
        <dbReference type="Rhea" id="RHEA:17989"/>
        <dbReference type="Rhea" id="RHEA-COMP:9863"/>
        <dbReference type="Rhea" id="RHEA-COMP:11604"/>
        <dbReference type="ChEBI" id="CHEBI:15378"/>
        <dbReference type="ChEBI" id="CHEBI:29999"/>
        <dbReference type="ChEBI" id="CHEBI:30616"/>
        <dbReference type="ChEBI" id="CHEBI:83421"/>
        <dbReference type="ChEBI" id="CHEBI:456216"/>
        <dbReference type="EC" id="2.7.11.1"/>
    </reaction>
</comment>
<feature type="compositionally biased region" description="Polar residues" evidence="18">
    <location>
        <begin position="460"/>
        <end position="469"/>
    </location>
</feature>
<keyword evidence="4" id="KW-1003">Cell membrane</keyword>